<dbReference type="EMBL" id="JBFOLJ010000011">
    <property type="protein sequence ID" value="KAL2493740.1"/>
    <property type="molecule type" value="Genomic_DNA"/>
</dbReference>
<proteinExistence type="predicted"/>
<keyword evidence="2" id="KW-1185">Reference proteome</keyword>
<evidence type="ECO:0000313" key="1">
    <source>
        <dbReference type="EMBL" id="KAL2493740.1"/>
    </source>
</evidence>
<protein>
    <submittedName>
        <fullName evidence="1">Uncharacterized protein</fullName>
    </submittedName>
</protein>
<accession>A0ABD1RZ71</accession>
<sequence length="120" mass="12777">MLIRSVQSGGEGIKVCVAPQEEGEIFPIFQRGVTRLHLAFLESSTSSSSSMTLSGTAFYPSSMITLFSLSGRWTFSRGRVEEVGTVTFSTDRIVVEISTATSGTNETMVAGTDDVHCTGG</sequence>
<evidence type="ECO:0000313" key="2">
    <source>
        <dbReference type="Proteomes" id="UP001604277"/>
    </source>
</evidence>
<reference evidence="2" key="1">
    <citation type="submission" date="2024-07" db="EMBL/GenBank/DDBJ databases">
        <title>Two chromosome-level genome assemblies of Korean endemic species Abeliophyllum distichum and Forsythia ovata (Oleaceae).</title>
        <authorList>
            <person name="Jang H."/>
        </authorList>
    </citation>
    <scope>NUCLEOTIDE SEQUENCE [LARGE SCALE GENOMIC DNA]</scope>
</reference>
<dbReference type="Proteomes" id="UP001604277">
    <property type="component" value="Unassembled WGS sequence"/>
</dbReference>
<gene>
    <name evidence="1" type="ORF">Fot_37497</name>
</gene>
<name>A0ABD1RZ71_9LAMI</name>
<organism evidence="1 2">
    <name type="scientific">Forsythia ovata</name>
    <dbReference type="NCBI Taxonomy" id="205694"/>
    <lineage>
        <taxon>Eukaryota</taxon>
        <taxon>Viridiplantae</taxon>
        <taxon>Streptophyta</taxon>
        <taxon>Embryophyta</taxon>
        <taxon>Tracheophyta</taxon>
        <taxon>Spermatophyta</taxon>
        <taxon>Magnoliopsida</taxon>
        <taxon>eudicotyledons</taxon>
        <taxon>Gunneridae</taxon>
        <taxon>Pentapetalae</taxon>
        <taxon>asterids</taxon>
        <taxon>lamiids</taxon>
        <taxon>Lamiales</taxon>
        <taxon>Oleaceae</taxon>
        <taxon>Forsythieae</taxon>
        <taxon>Forsythia</taxon>
    </lineage>
</organism>
<comment type="caution">
    <text evidence="1">The sequence shown here is derived from an EMBL/GenBank/DDBJ whole genome shotgun (WGS) entry which is preliminary data.</text>
</comment>
<dbReference type="AlphaFoldDB" id="A0ABD1RZ71"/>